<proteinExistence type="predicted"/>
<organism evidence="1">
    <name type="scientific">Ovis aries</name>
    <name type="common">Sheep</name>
    <dbReference type="NCBI Taxonomy" id="9940"/>
    <lineage>
        <taxon>Eukaryota</taxon>
        <taxon>Metazoa</taxon>
        <taxon>Chordata</taxon>
        <taxon>Craniata</taxon>
        <taxon>Vertebrata</taxon>
        <taxon>Euteleostomi</taxon>
        <taxon>Mammalia</taxon>
        <taxon>Eutheria</taxon>
        <taxon>Laurasiatheria</taxon>
        <taxon>Artiodactyla</taxon>
        <taxon>Ruminantia</taxon>
        <taxon>Pecora</taxon>
        <taxon>Bovidae</taxon>
        <taxon>Caprinae</taxon>
        <taxon>Ovis</taxon>
    </lineage>
</organism>
<reference evidence="1" key="3">
    <citation type="submission" date="2025-09" db="UniProtKB">
        <authorList>
            <consortium name="Ensembl"/>
        </authorList>
    </citation>
    <scope>IDENTIFICATION</scope>
</reference>
<reference evidence="1" key="2">
    <citation type="submission" date="2025-08" db="UniProtKB">
        <authorList>
            <consortium name="Ensembl"/>
        </authorList>
    </citation>
    <scope>IDENTIFICATION</scope>
</reference>
<reference evidence="1" key="1">
    <citation type="submission" date="2020-11" db="EMBL/GenBank/DDBJ databases">
        <authorList>
            <person name="Davenport K.M."/>
            <person name="Bickhart D.M."/>
            <person name="Smith T.P.L."/>
            <person name="Murdoch B.M."/>
            <person name="Rosen B.D."/>
        </authorList>
    </citation>
    <scope>NUCLEOTIDE SEQUENCE [LARGE SCALE GENOMIC DNA]</scope>
    <source>
        <strain evidence="1">OAR_USU_Benz2616</strain>
    </source>
</reference>
<accession>A0AC11AKD0</accession>
<evidence type="ECO:0000313" key="1">
    <source>
        <dbReference type="Ensembl" id="ENSOARP00020000440.2"/>
    </source>
</evidence>
<name>A0AC11AKD0_SHEEP</name>
<protein>
    <submittedName>
        <fullName evidence="1">Uncharacterized protein</fullName>
    </submittedName>
</protein>
<dbReference type="Ensembl" id="ENSOART00020000558.2">
    <property type="protein sequence ID" value="ENSOARP00020000440.2"/>
    <property type="gene ID" value="ENSOARG00020040323.1"/>
</dbReference>
<sequence length="300" mass="34121">MVSPSWASTLWSRTASSSMVTKLYRSSQLQDVFLSCLVTNLTLDPISVTIKAQFSSRVDSSMVKQVFLDKTLNASSHWLGATYQLTDVHVTEVEPSIHLPTDQSTISPNFQEVQLNFTVTNLFYSQDMKQPDTPKYQRNKRNIEDALNQLFRNSSIKTHFSDCEVSAFRSVPPSNHTGVNAQCNFAFLARSLNRVVIYEEFLRLTKNGTQLQNFTLDRNSLLVDGYSPNRNDVVTENSDLPFWAIILICLAGLLVLIMGLIGFFLARVHQRKKEADYEVQQLQPDSVGYYLPHLDLRKLQ</sequence>